<dbReference type="EMBL" id="OU015568">
    <property type="protein sequence ID" value="CAG5090513.1"/>
    <property type="molecule type" value="Genomic_DNA"/>
</dbReference>
<dbReference type="PANTHER" id="PTHR11662:SF454">
    <property type="entry name" value="SIALIN-LIKE"/>
    <property type="match status" value="1"/>
</dbReference>
<keyword evidence="8" id="KW-1185">Reference proteome</keyword>
<sequence>MVEINHVQERSNFLNSSTIEEKTVCPYKPISGNISIDVHENEEEQVRYAWDEKSKGQILGAYYIGYTIMQIPGAWAGQKYGHVKTLTISFFATGFLTSLIPCVILQLEDALAVKFFIFVRVLIGFLQGCIYPVFMGLWGSWAPSKELSRLVSIQFAGAGIGMAVTYPIDGWLAKELGWQSIFYFTGAVSMLFAAALGYFCFDTPAEHKKISQEELTLITSERNGTKNERLTIPWASIMTSVPVWAIILAHGAGNYGIFVMSSYMPSYLHEQIHFNIESAAILTAIPALLNPVMTLLSGIVSDFLVGQRQMKTTTVRKIMSTSGLCVAGSSIALAGHVGCNAPMIVFFLSFSLSFNGVTCSGFKANHVEIAPGLSGLTFAMARETR</sequence>
<dbReference type="InterPro" id="IPR050382">
    <property type="entry name" value="MFS_Na/Anion_cotransporter"/>
</dbReference>
<feature type="transmembrane region" description="Helical" evidence="5">
    <location>
        <begin position="113"/>
        <end position="138"/>
    </location>
</feature>
<dbReference type="Gene3D" id="1.20.1250.20">
    <property type="entry name" value="MFS general substrate transporter like domains"/>
    <property type="match status" value="2"/>
</dbReference>
<feature type="transmembrane region" description="Helical" evidence="5">
    <location>
        <begin position="318"/>
        <end position="337"/>
    </location>
</feature>
<evidence type="ECO:0000256" key="3">
    <source>
        <dbReference type="ARBA" id="ARBA00022989"/>
    </source>
</evidence>
<gene>
    <name evidence="7" type="ORF">OKIOD_LOCUS4190</name>
</gene>
<feature type="transmembrane region" description="Helical" evidence="5">
    <location>
        <begin position="180"/>
        <end position="201"/>
    </location>
</feature>
<dbReference type="InterPro" id="IPR011701">
    <property type="entry name" value="MFS"/>
</dbReference>
<evidence type="ECO:0000259" key="6">
    <source>
        <dbReference type="PROSITE" id="PS50850"/>
    </source>
</evidence>
<dbReference type="Proteomes" id="UP001158576">
    <property type="component" value="Chromosome PAR"/>
</dbReference>
<evidence type="ECO:0000313" key="8">
    <source>
        <dbReference type="Proteomes" id="UP001158576"/>
    </source>
</evidence>
<feature type="transmembrane region" description="Helical" evidence="5">
    <location>
        <begin position="232"/>
        <end position="258"/>
    </location>
</feature>
<dbReference type="PROSITE" id="PS50850">
    <property type="entry name" value="MFS"/>
    <property type="match status" value="1"/>
</dbReference>
<dbReference type="PANTHER" id="PTHR11662">
    <property type="entry name" value="SOLUTE CARRIER FAMILY 17"/>
    <property type="match status" value="1"/>
</dbReference>
<protein>
    <submittedName>
        <fullName evidence="7">Oidioi.mRNA.OKI2018_I69.PAR.g12632.t1.cds</fullName>
    </submittedName>
</protein>
<accession>A0ABN7S0S9</accession>
<keyword evidence="4 5" id="KW-0472">Membrane</keyword>
<feature type="transmembrane region" description="Helical" evidence="5">
    <location>
        <begin position="86"/>
        <end position="107"/>
    </location>
</feature>
<proteinExistence type="predicted"/>
<evidence type="ECO:0000256" key="2">
    <source>
        <dbReference type="ARBA" id="ARBA00022692"/>
    </source>
</evidence>
<comment type="subcellular location">
    <subcellularLocation>
        <location evidence="1">Membrane</location>
        <topology evidence="1">Multi-pass membrane protein</topology>
    </subcellularLocation>
</comment>
<name>A0ABN7S0S9_OIKDI</name>
<evidence type="ECO:0000256" key="1">
    <source>
        <dbReference type="ARBA" id="ARBA00004141"/>
    </source>
</evidence>
<keyword evidence="3 5" id="KW-1133">Transmembrane helix</keyword>
<evidence type="ECO:0000256" key="5">
    <source>
        <dbReference type="SAM" id="Phobius"/>
    </source>
</evidence>
<dbReference type="Pfam" id="PF07690">
    <property type="entry name" value="MFS_1"/>
    <property type="match status" value="1"/>
</dbReference>
<dbReference type="InterPro" id="IPR036259">
    <property type="entry name" value="MFS_trans_sf"/>
</dbReference>
<feature type="transmembrane region" description="Helical" evidence="5">
    <location>
        <begin position="278"/>
        <end position="306"/>
    </location>
</feature>
<dbReference type="SUPFAM" id="SSF103473">
    <property type="entry name" value="MFS general substrate transporter"/>
    <property type="match status" value="1"/>
</dbReference>
<reference evidence="7 8" key="1">
    <citation type="submission" date="2021-04" db="EMBL/GenBank/DDBJ databases">
        <authorList>
            <person name="Bliznina A."/>
        </authorList>
    </citation>
    <scope>NUCLEOTIDE SEQUENCE [LARGE SCALE GENOMIC DNA]</scope>
</reference>
<feature type="domain" description="Major facilitator superfamily (MFS) profile" evidence="6">
    <location>
        <begin position="1"/>
        <end position="385"/>
    </location>
</feature>
<feature type="transmembrane region" description="Helical" evidence="5">
    <location>
        <begin position="150"/>
        <end position="168"/>
    </location>
</feature>
<dbReference type="InterPro" id="IPR020846">
    <property type="entry name" value="MFS_dom"/>
</dbReference>
<keyword evidence="2 5" id="KW-0812">Transmembrane</keyword>
<evidence type="ECO:0000256" key="4">
    <source>
        <dbReference type="ARBA" id="ARBA00023136"/>
    </source>
</evidence>
<organism evidence="7 8">
    <name type="scientific">Oikopleura dioica</name>
    <name type="common">Tunicate</name>
    <dbReference type="NCBI Taxonomy" id="34765"/>
    <lineage>
        <taxon>Eukaryota</taxon>
        <taxon>Metazoa</taxon>
        <taxon>Chordata</taxon>
        <taxon>Tunicata</taxon>
        <taxon>Appendicularia</taxon>
        <taxon>Copelata</taxon>
        <taxon>Oikopleuridae</taxon>
        <taxon>Oikopleura</taxon>
    </lineage>
</organism>
<evidence type="ECO:0000313" key="7">
    <source>
        <dbReference type="EMBL" id="CAG5090513.1"/>
    </source>
</evidence>